<dbReference type="EC" id="2.7.2.8" evidence="9"/>
<feature type="binding site" evidence="9">
    <location>
        <position position="64"/>
    </location>
    <ligand>
        <name>substrate</name>
    </ligand>
</feature>
<name>A0ABX0U8S8_9FLAO</name>
<comment type="pathway">
    <text evidence="1 9">Amino-acid biosynthesis; L-arginine biosynthesis; N(2)-acetyl-L-ornithine from L-glutamate: step 2/4.</text>
</comment>
<comment type="similarity">
    <text evidence="9">Belongs to the acetylglutamate kinase family. ArgB subfamily.</text>
</comment>
<gene>
    <name evidence="9" type="primary">argB</name>
    <name evidence="11" type="ORF">FHR24_000609</name>
</gene>
<dbReference type="PANTHER" id="PTHR23342">
    <property type="entry name" value="N-ACETYLGLUTAMATE SYNTHASE"/>
    <property type="match status" value="1"/>
</dbReference>
<dbReference type="Pfam" id="PF00696">
    <property type="entry name" value="AA_kinase"/>
    <property type="match status" value="1"/>
</dbReference>
<keyword evidence="3 9" id="KW-0028">Amino-acid biosynthesis</keyword>
<dbReference type="NCBIfam" id="TIGR00761">
    <property type="entry name" value="argB"/>
    <property type="match status" value="1"/>
</dbReference>
<keyword evidence="7 9" id="KW-0067">ATP-binding</keyword>
<organism evidence="11 12">
    <name type="scientific">Wenyingzhuangia heitensis</name>
    <dbReference type="NCBI Taxonomy" id="1487859"/>
    <lineage>
        <taxon>Bacteria</taxon>
        <taxon>Pseudomonadati</taxon>
        <taxon>Bacteroidota</taxon>
        <taxon>Flavobacteriia</taxon>
        <taxon>Flavobacteriales</taxon>
        <taxon>Flavobacteriaceae</taxon>
        <taxon>Wenyingzhuangia</taxon>
    </lineage>
</organism>
<dbReference type="CDD" id="cd04238">
    <property type="entry name" value="AAK_NAGK-like"/>
    <property type="match status" value="1"/>
</dbReference>
<dbReference type="PANTHER" id="PTHR23342:SF0">
    <property type="entry name" value="N-ACETYLGLUTAMATE SYNTHASE, MITOCHONDRIAL"/>
    <property type="match status" value="1"/>
</dbReference>
<dbReference type="PIRSF" id="PIRSF000728">
    <property type="entry name" value="NAGK"/>
    <property type="match status" value="1"/>
</dbReference>
<evidence type="ECO:0000256" key="7">
    <source>
        <dbReference type="ARBA" id="ARBA00022840"/>
    </source>
</evidence>
<evidence type="ECO:0000256" key="5">
    <source>
        <dbReference type="ARBA" id="ARBA00022741"/>
    </source>
</evidence>
<dbReference type="InterPro" id="IPR037528">
    <property type="entry name" value="ArgB"/>
</dbReference>
<keyword evidence="2 9" id="KW-0055">Arginine biosynthesis</keyword>
<dbReference type="Proteomes" id="UP000745859">
    <property type="component" value="Unassembled WGS sequence"/>
</dbReference>
<dbReference type="Gene3D" id="3.40.1160.10">
    <property type="entry name" value="Acetylglutamate kinase-like"/>
    <property type="match status" value="1"/>
</dbReference>
<dbReference type="SUPFAM" id="SSF53633">
    <property type="entry name" value="Carbamate kinase-like"/>
    <property type="match status" value="1"/>
</dbReference>
<comment type="catalytic activity">
    <reaction evidence="8 9">
        <text>N-acetyl-L-glutamate + ATP = N-acetyl-L-glutamyl 5-phosphate + ADP</text>
        <dbReference type="Rhea" id="RHEA:14629"/>
        <dbReference type="ChEBI" id="CHEBI:30616"/>
        <dbReference type="ChEBI" id="CHEBI:44337"/>
        <dbReference type="ChEBI" id="CHEBI:57936"/>
        <dbReference type="ChEBI" id="CHEBI:456216"/>
        <dbReference type="EC" id="2.7.2.8"/>
    </reaction>
</comment>
<comment type="caution">
    <text evidence="11">The sequence shown here is derived from an EMBL/GenBank/DDBJ whole genome shotgun (WGS) entry which is preliminary data.</text>
</comment>
<dbReference type="GO" id="GO:0003991">
    <property type="term" value="F:acetylglutamate kinase activity"/>
    <property type="evidence" value="ECO:0007669"/>
    <property type="project" value="UniProtKB-EC"/>
</dbReference>
<feature type="binding site" evidence="9">
    <location>
        <position position="159"/>
    </location>
    <ligand>
        <name>substrate</name>
    </ligand>
</feature>
<evidence type="ECO:0000256" key="3">
    <source>
        <dbReference type="ARBA" id="ARBA00022605"/>
    </source>
</evidence>
<comment type="function">
    <text evidence="9">Catalyzes the ATP-dependent phosphorylation of N-acetyl-L-glutamate.</text>
</comment>
<evidence type="ECO:0000256" key="8">
    <source>
        <dbReference type="ARBA" id="ARBA00048141"/>
    </source>
</evidence>
<sequence>MSKQKLTIVKVGGNVINNPEELKRFLTDFATLEGNKILVHGGGKRATQLAGDLGIEAKMINGRRVTDEATIEIVTMVYAGLLNKNIVVALQSENCNALGLSGADGNSIQAHKRIVVDVDYGFAGDVDGINAGNIATFIKGGMTPVFCAITHDGKGQLLNTNADTIASTIAVGMSTLYDVSLVYTFEKNGVLTSIDDDDSVITDINSEKYSQLKADGIIADGMLPKMENCFNALQQGVSEVIIGNPTVIKNKEQLFTTLTL</sequence>
<evidence type="ECO:0000256" key="6">
    <source>
        <dbReference type="ARBA" id="ARBA00022777"/>
    </source>
</evidence>
<feature type="binding site" evidence="9">
    <location>
        <begin position="42"/>
        <end position="43"/>
    </location>
    <ligand>
        <name>substrate</name>
    </ligand>
</feature>
<evidence type="ECO:0000256" key="2">
    <source>
        <dbReference type="ARBA" id="ARBA00022571"/>
    </source>
</evidence>
<protein>
    <recommendedName>
        <fullName evidence="9">Acetylglutamate kinase</fullName>
        <ecNumber evidence="9">2.7.2.8</ecNumber>
    </recommendedName>
    <alternativeName>
        <fullName evidence="9">N-acetyl-L-glutamate 5-phosphotransferase</fullName>
    </alternativeName>
    <alternativeName>
        <fullName evidence="9">NAG kinase</fullName>
        <shortName evidence="9">NAGK</shortName>
    </alternativeName>
</protein>
<dbReference type="EMBL" id="JAASQL010000001">
    <property type="protein sequence ID" value="NIJ44170.1"/>
    <property type="molecule type" value="Genomic_DNA"/>
</dbReference>
<keyword evidence="12" id="KW-1185">Reference proteome</keyword>
<keyword evidence="9" id="KW-0963">Cytoplasm</keyword>
<dbReference type="InterPro" id="IPR004662">
    <property type="entry name" value="AcgluKinase_fam"/>
</dbReference>
<dbReference type="RefSeq" id="WP_167183686.1">
    <property type="nucleotide sequence ID" value="NZ_JAASQL010000001.1"/>
</dbReference>
<keyword evidence="5 9" id="KW-0547">Nucleotide-binding</keyword>
<keyword evidence="6 9" id="KW-0418">Kinase</keyword>
<feature type="site" description="Transition state stabilizer" evidence="9">
    <location>
        <position position="10"/>
    </location>
</feature>
<accession>A0ABX0U8S8</accession>
<dbReference type="InterPro" id="IPR001048">
    <property type="entry name" value="Asp/Glu/Uridylate_kinase"/>
</dbReference>
<evidence type="ECO:0000256" key="4">
    <source>
        <dbReference type="ARBA" id="ARBA00022679"/>
    </source>
</evidence>
<keyword evidence="4 9" id="KW-0808">Transferase</keyword>
<proteinExistence type="inferred from homology"/>
<evidence type="ECO:0000256" key="1">
    <source>
        <dbReference type="ARBA" id="ARBA00004828"/>
    </source>
</evidence>
<evidence type="ECO:0000313" key="12">
    <source>
        <dbReference type="Proteomes" id="UP000745859"/>
    </source>
</evidence>
<feature type="site" description="Transition state stabilizer" evidence="9">
    <location>
        <position position="225"/>
    </location>
</feature>
<comment type="subcellular location">
    <subcellularLocation>
        <location evidence="9">Cytoplasm</location>
    </subcellularLocation>
</comment>
<evidence type="ECO:0000256" key="9">
    <source>
        <dbReference type="HAMAP-Rule" id="MF_00082"/>
    </source>
</evidence>
<evidence type="ECO:0000313" key="11">
    <source>
        <dbReference type="EMBL" id="NIJ44170.1"/>
    </source>
</evidence>
<dbReference type="HAMAP" id="MF_00082">
    <property type="entry name" value="ArgB"/>
    <property type="match status" value="1"/>
</dbReference>
<dbReference type="InterPro" id="IPR036393">
    <property type="entry name" value="AceGlu_kinase-like_sf"/>
</dbReference>
<evidence type="ECO:0000259" key="10">
    <source>
        <dbReference type="Pfam" id="PF00696"/>
    </source>
</evidence>
<feature type="domain" description="Aspartate/glutamate/uridylate kinase" evidence="10">
    <location>
        <begin position="5"/>
        <end position="244"/>
    </location>
</feature>
<reference evidence="11 12" key="1">
    <citation type="submission" date="2020-03" db="EMBL/GenBank/DDBJ databases">
        <title>Genomic Encyclopedia of Type Strains, Phase IV (KMG-IV): sequencing the most valuable type-strain genomes for metagenomic binning, comparative biology and taxonomic classification.</title>
        <authorList>
            <person name="Goeker M."/>
        </authorList>
    </citation>
    <scope>NUCLEOTIDE SEQUENCE [LARGE SCALE GENOMIC DNA]</scope>
    <source>
        <strain evidence="11 12">DSM 101599</strain>
    </source>
</reference>